<accession>A0A0M2HGM2</accession>
<evidence type="ECO:0000256" key="1">
    <source>
        <dbReference type="SAM" id="MobiDB-lite"/>
    </source>
</evidence>
<organism evidence="3 4">
    <name type="scientific">Microbacterium terrae</name>
    <dbReference type="NCBI Taxonomy" id="69369"/>
    <lineage>
        <taxon>Bacteria</taxon>
        <taxon>Bacillati</taxon>
        <taxon>Actinomycetota</taxon>
        <taxon>Actinomycetes</taxon>
        <taxon>Micrococcales</taxon>
        <taxon>Microbacteriaceae</taxon>
        <taxon>Microbacterium</taxon>
    </lineage>
</organism>
<dbReference type="STRING" id="92835.RS81_00063"/>
<reference evidence="3 4" key="1">
    <citation type="submission" date="2015-02" db="EMBL/GenBank/DDBJ databases">
        <title>Draft genome sequences of ten Microbacterium spp. with emphasis on heavy metal contaminated environments.</title>
        <authorList>
            <person name="Corretto E."/>
        </authorList>
    </citation>
    <scope>NUCLEOTIDE SEQUENCE [LARGE SCALE GENOMIC DNA]</scope>
    <source>
        <strain evidence="3 4">DSM 12510</strain>
    </source>
</reference>
<sequence>MPPAAVTPEESLLREALDLAAQTDVRLIGREPLGAGTVAGFEVHDSSDPLIYYVDTSRRAVERETGLAAGEAADPEVRVWLHPADPHLPALAPLAFAHAAETLLARLGMHALGVPEIVAYRPGRRAVLRVPTDAGDVWVKAVPPARASRLAATHDVLSRAGIPLPELLGWSDRGVLALASAVGAPVAAVLGHAGTAGDAHEADVRADALLDEVDRLRSAFAGAALHAPARTRMRRRLEWYAERLAATEHPGRTATVRALRDRTLARWGRSESAVIHGDLHFGQLFVDAGGAITGVIDVDTAGVGDPADDPAAFIAHAVASAVLTPQPRGAGVWRLAERALARWAGDPGMGDRVAARTTTHLLGHALGAVEAGEADRAALLLGAADAVLTGDLAALSSTRDGADDAPKSRLTAPLDRV</sequence>
<dbReference type="AlphaFoldDB" id="A0A0M2HGM2"/>
<dbReference type="EMBL" id="JYIZ01000013">
    <property type="protein sequence ID" value="KJL45811.1"/>
    <property type="molecule type" value="Genomic_DNA"/>
</dbReference>
<name>A0A0M2HGM2_9MICO</name>
<dbReference type="InterPro" id="IPR011009">
    <property type="entry name" value="Kinase-like_dom_sf"/>
</dbReference>
<dbReference type="Proteomes" id="UP000033956">
    <property type="component" value="Unassembled WGS sequence"/>
</dbReference>
<dbReference type="PATRIC" id="fig|92835.4.peg.66"/>
<dbReference type="RefSeq" id="WP_045274078.1">
    <property type="nucleotide sequence ID" value="NZ_BAAAUP010000002.1"/>
</dbReference>
<evidence type="ECO:0000259" key="2">
    <source>
        <dbReference type="Pfam" id="PF01636"/>
    </source>
</evidence>
<keyword evidence="4" id="KW-1185">Reference proteome</keyword>
<dbReference type="Gene3D" id="3.90.1200.10">
    <property type="match status" value="1"/>
</dbReference>
<dbReference type="OrthoDB" id="3837844at2"/>
<protein>
    <submittedName>
        <fullName evidence="3">Phosphotransferase enzyme family protein</fullName>
    </submittedName>
</protein>
<dbReference type="Pfam" id="PF01636">
    <property type="entry name" value="APH"/>
    <property type="match status" value="1"/>
</dbReference>
<evidence type="ECO:0000313" key="3">
    <source>
        <dbReference type="EMBL" id="KJL45811.1"/>
    </source>
</evidence>
<dbReference type="InterPro" id="IPR002575">
    <property type="entry name" value="Aminoglycoside_PTrfase"/>
</dbReference>
<proteinExistence type="predicted"/>
<dbReference type="SUPFAM" id="SSF56112">
    <property type="entry name" value="Protein kinase-like (PK-like)"/>
    <property type="match status" value="1"/>
</dbReference>
<gene>
    <name evidence="3" type="ORF">RS81_00063</name>
</gene>
<evidence type="ECO:0000313" key="4">
    <source>
        <dbReference type="Proteomes" id="UP000033956"/>
    </source>
</evidence>
<feature type="region of interest" description="Disordered" evidence="1">
    <location>
        <begin position="397"/>
        <end position="417"/>
    </location>
</feature>
<comment type="caution">
    <text evidence="3">The sequence shown here is derived from an EMBL/GenBank/DDBJ whole genome shotgun (WGS) entry which is preliminary data.</text>
</comment>
<feature type="domain" description="Aminoglycoside phosphotransferase" evidence="2">
    <location>
        <begin position="127"/>
        <end position="316"/>
    </location>
</feature>